<accession>A0ABQ0ZED7</accession>
<dbReference type="EMBL" id="BLAJ01000026">
    <property type="protein sequence ID" value="GES53722.1"/>
    <property type="molecule type" value="Genomic_DNA"/>
</dbReference>
<gene>
    <name evidence="1" type="ORF">RsS93_63360</name>
</gene>
<sequence length="51" mass="5994">MQVEYHKRADRDFLPEAEIRLFDTGHLALEEHLNEIALLTRDFLGRTIKNG</sequence>
<proteinExistence type="predicted"/>
<dbReference type="Proteomes" id="UP000390335">
    <property type="component" value="Unassembled WGS sequence"/>
</dbReference>
<comment type="caution">
    <text evidence="1">The sequence shown here is derived from an EMBL/GenBank/DDBJ whole genome shotgun (WGS) entry which is preliminary data.</text>
</comment>
<evidence type="ECO:0000313" key="2">
    <source>
        <dbReference type="Proteomes" id="UP000390335"/>
    </source>
</evidence>
<protein>
    <submittedName>
        <fullName evidence="1">Uncharacterized protein</fullName>
    </submittedName>
</protein>
<reference evidence="1 2" key="1">
    <citation type="journal article" date="2020" name="Genome Biol. Evol.">
        <title>Rhizobium dioscoreae sp. nov., a plant growth-promoting bacterium isolated from yam (Dioscorea species).</title>
        <authorList>
            <person name="Ouyabe M."/>
            <person name="Tanaka N."/>
            <person name="Shiwa Y."/>
            <person name="Fujita N."/>
            <person name="Kikuno H."/>
            <person name="Babil P."/>
            <person name="Shiwachi H."/>
        </authorList>
    </citation>
    <scope>NUCLEOTIDE SEQUENCE [LARGE SCALE GENOMIC DNA]</scope>
    <source>
        <strain evidence="1 2">S-93</strain>
    </source>
</reference>
<organism evidence="1 2">
    <name type="scientific">Rhizobium dioscoreae</name>
    <dbReference type="NCBI Taxonomy" id="2653122"/>
    <lineage>
        <taxon>Bacteria</taxon>
        <taxon>Pseudomonadati</taxon>
        <taxon>Pseudomonadota</taxon>
        <taxon>Alphaproteobacteria</taxon>
        <taxon>Hyphomicrobiales</taxon>
        <taxon>Rhizobiaceae</taxon>
        <taxon>Rhizobium/Agrobacterium group</taxon>
        <taxon>Rhizobium</taxon>
    </lineage>
</organism>
<dbReference type="RefSeq" id="WP_162751470.1">
    <property type="nucleotide sequence ID" value="NZ_BLAI01000013.1"/>
</dbReference>
<evidence type="ECO:0000313" key="1">
    <source>
        <dbReference type="EMBL" id="GES53722.1"/>
    </source>
</evidence>
<keyword evidence="2" id="KW-1185">Reference proteome</keyword>
<name>A0ABQ0ZED7_9HYPH</name>